<organism evidence="1 2">
    <name type="scientific">Massariosphaeria phaeospora</name>
    <dbReference type="NCBI Taxonomy" id="100035"/>
    <lineage>
        <taxon>Eukaryota</taxon>
        <taxon>Fungi</taxon>
        <taxon>Dikarya</taxon>
        <taxon>Ascomycota</taxon>
        <taxon>Pezizomycotina</taxon>
        <taxon>Dothideomycetes</taxon>
        <taxon>Pleosporomycetidae</taxon>
        <taxon>Pleosporales</taxon>
        <taxon>Pleosporales incertae sedis</taxon>
        <taxon>Massariosphaeria</taxon>
    </lineage>
</organism>
<evidence type="ECO:0000313" key="2">
    <source>
        <dbReference type="Proteomes" id="UP000481861"/>
    </source>
</evidence>
<reference evidence="1 2" key="1">
    <citation type="submission" date="2020-01" db="EMBL/GenBank/DDBJ databases">
        <authorList>
            <consortium name="DOE Joint Genome Institute"/>
            <person name="Haridas S."/>
            <person name="Albert R."/>
            <person name="Binder M."/>
            <person name="Bloem J."/>
            <person name="Labutti K."/>
            <person name="Salamov A."/>
            <person name="Andreopoulos B."/>
            <person name="Baker S.E."/>
            <person name="Barry K."/>
            <person name="Bills G."/>
            <person name="Bluhm B.H."/>
            <person name="Cannon C."/>
            <person name="Castanera R."/>
            <person name="Culley D.E."/>
            <person name="Daum C."/>
            <person name="Ezra D."/>
            <person name="Gonzalez J.B."/>
            <person name="Henrissat B."/>
            <person name="Kuo A."/>
            <person name="Liang C."/>
            <person name="Lipzen A."/>
            <person name="Lutzoni F."/>
            <person name="Magnuson J."/>
            <person name="Mondo S."/>
            <person name="Nolan M."/>
            <person name="Ohm R."/>
            <person name="Pangilinan J."/>
            <person name="Park H.-J.H."/>
            <person name="Ramirez L."/>
            <person name="Alfaro M."/>
            <person name="Sun H."/>
            <person name="Tritt A."/>
            <person name="Yoshinaga Y."/>
            <person name="Zwiers L.-H.L."/>
            <person name="Turgeon B.G."/>
            <person name="Goodwin S.B."/>
            <person name="Spatafora J.W."/>
            <person name="Crous P.W."/>
            <person name="Grigoriev I.V."/>
        </authorList>
    </citation>
    <scope>NUCLEOTIDE SEQUENCE [LARGE SCALE GENOMIC DNA]</scope>
    <source>
        <strain evidence="1 2">CBS 611.86</strain>
    </source>
</reference>
<evidence type="ECO:0000313" key="1">
    <source>
        <dbReference type="EMBL" id="KAF2876743.1"/>
    </source>
</evidence>
<name>A0A7C8MJ43_9PLEO</name>
<protein>
    <submittedName>
        <fullName evidence="1">Uncharacterized protein</fullName>
    </submittedName>
</protein>
<accession>A0A7C8MJ43</accession>
<sequence>MFTSAIFLLFAIMRAFGWIMHLPIVLAAYTFSFHCEYICRVFIDALDVGRHPTPPHLGAGRRLDAAGRIDPSAEYLLLAVRVVVFIPEPAAISSELALC</sequence>
<dbReference type="EMBL" id="JAADJZ010000003">
    <property type="protein sequence ID" value="KAF2876743.1"/>
    <property type="molecule type" value="Genomic_DNA"/>
</dbReference>
<dbReference type="AlphaFoldDB" id="A0A7C8MJ43"/>
<dbReference type="Proteomes" id="UP000481861">
    <property type="component" value="Unassembled WGS sequence"/>
</dbReference>
<comment type="caution">
    <text evidence="1">The sequence shown here is derived from an EMBL/GenBank/DDBJ whole genome shotgun (WGS) entry which is preliminary data.</text>
</comment>
<keyword evidence="2" id="KW-1185">Reference proteome</keyword>
<proteinExistence type="predicted"/>
<gene>
    <name evidence="1" type="ORF">BDV95DRAFT_561470</name>
</gene>